<keyword evidence="3" id="KW-1185">Reference proteome</keyword>
<evidence type="ECO:0000256" key="1">
    <source>
        <dbReference type="SAM" id="MobiDB-lite"/>
    </source>
</evidence>
<name>A0A8K1FML2_PYTOL</name>
<dbReference type="EMBL" id="SPLM01000038">
    <property type="protein sequence ID" value="TMW64982.1"/>
    <property type="molecule type" value="Genomic_DNA"/>
</dbReference>
<sequence>MNTQENHTSTPSLYPAEFSRHETVQTRPNDDTSHDERLAQQLQAYYDQENHAPVIAQPLRAAEMPYNCGHCGQTHLVRNVVHNSAFACTRCGRQNRIMLENLRQPVVVVESGTWVPVPIICNLM</sequence>
<feature type="region of interest" description="Disordered" evidence="1">
    <location>
        <begin position="1"/>
        <end position="35"/>
    </location>
</feature>
<evidence type="ECO:0000313" key="2">
    <source>
        <dbReference type="EMBL" id="TMW64982.1"/>
    </source>
</evidence>
<gene>
    <name evidence="2" type="ORF">Poli38472_009149</name>
</gene>
<feature type="compositionally biased region" description="Polar residues" evidence="1">
    <location>
        <begin position="1"/>
        <end position="12"/>
    </location>
</feature>
<feature type="compositionally biased region" description="Basic and acidic residues" evidence="1">
    <location>
        <begin position="18"/>
        <end position="35"/>
    </location>
</feature>
<evidence type="ECO:0000313" key="3">
    <source>
        <dbReference type="Proteomes" id="UP000794436"/>
    </source>
</evidence>
<dbReference type="OrthoDB" id="153462at2759"/>
<accession>A0A8K1FML2</accession>
<comment type="caution">
    <text evidence="2">The sequence shown here is derived from an EMBL/GenBank/DDBJ whole genome shotgun (WGS) entry which is preliminary data.</text>
</comment>
<protein>
    <submittedName>
        <fullName evidence="2">Uncharacterized protein</fullName>
    </submittedName>
</protein>
<reference evidence="2" key="1">
    <citation type="submission" date="2019-03" db="EMBL/GenBank/DDBJ databases">
        <title>Long read genome sequence of the mycoparasitic Pythium oligandrum ATCC 38472 isolated from sugarbeet rhizosphere.</title>
        <authorList>
            <person name="Gaulin E."/>
        </authorList>
    </citation>
    <scope>NUCLEOTIDE SEQUENCE</scope>
    <source>
        <strain evidence="2">ATCC 38472_TT</strain>
    </source>
</reference>
<organism evidence="2 3">
    <name type="scientific">Pythium oligandrum</name>
    <name type="common">Mycoparasitic fungus</name>
    <dbReference type="NCBI Taxonomy" id="41045"/>
    <lineage>
        <taxon>Eukaryota</taxon>
        <taxon>Sar</taxon>
        <taxon>Stramenopiles</taxon>
        <taxon>Oomycota</taxon>
        <taxon>Peronosporomycetes</taxon>
        <taxon>Pythiales</taxon>
        <taxon>Pythiaceae</taxon>
        <taxon>Pythium</taxon>
    </lineage>
</organism>
<dbReference type="Proteomes" id="UP000794436">
    <property type="component" value="Unassembled WGS sequence"/>
</dbReference>
<proteinExistence type="predicted"/>
<dbReference type="AlphaFoldDB" id="A0A8K1FML2"/>